<dbReference type="STRING" id="1231391.GCA_000308195_02574"/>
<dbReference type="Proteomes" id="UP000246145">
    <property type="component" value="Unassembled WGS sequence"/>
</dbReference>
<dbReference type="EMBL" id="QEKO01000002">
    <property type="protein sequence ID" value="PVY62493.1"/>
    <property type="molecule type" value="Genomic_DNA"/>
</dbReference>
<dbReference type="OrthoDB" id="6703795at2"/>
<dbReference type="Gene3D" id="3.10.129.10">
    <property type="entry name" value="Hotdog Thioesterase"/>
    <property type="match status" value="1"/>
</dbReference>
<dbReference type="SUPFAM" id="SSF54637">
    <property type="entry name" value="Thioesterase/thiol ester dehydrase-isomerase"/>
    <property type="match status" value="1"/>
</dbReference>
<protein>
    <submittedName>
        <fullName evidence="2">Acyl dehydratase</fullName>
    </submittedName>
</protein>
<name>A0A2U1CN97_9BURK</name>
<sequence>MNKMKPAILQGPSEPLGYLSDLEIGHRYRIGKTVIPLDSALEFANALDPLSFHNDPEAAKQSLFGGLIVSGLQSLSVVHALSVLGGFLVEDRVICGAGIDELRFIKPVRPDDVLDVTAEVIELKQPRPGRDYGVARLRYSVTGPTGDTVMTFIDNHVLKNKRG</sequence>
<organism evidence="2 3">
    <name type="scientific">Pusillimonas noertemannii</name>
    <dbReference type="NCBI Taxonomy" id="305977"/>
    <lineage>
        <taxon>Bacteria</taxon>
        <taxon>Pseudomonadati</taxon>
        <taxon>Pseudomonadota</taxon>
        <taxon>Betaproteobacteria</taxon>
        <taxon>Burkholderiales</taxon>
        <taxon>Alcaligenaceae</taxon>
        <taxon>Pusillimonas</taxon>
    </lineage>
</organism>
<evidence type="ECO:0000313" key="2">
    <source>
        <dbReference type="EMBL" id="PVY62493.1"/>
    </source>
</evidence>
<reference evidence="2 3" key="1">
    <citation type="submission" date="2018-04" db="EMBL/GenBank/DDBJ databases">
        <title>Genomic Encyclopedia of Type Strains, Phase IV (KMG-IV): sequencing the most valuable type-strain genomes for metagenomic binning, comparative biology and taxonomic classification.</title>
        <authorList>
            <person name="Goeker M."/>
        </authorList>
    </citation>
    <scope>NUCLEOTIDE SEQUENCE [LARGE SCALE GENOMIC DNA]</scope>
    <source>
        <strain evidence="2 3">DSM 10065</strain>
    </source>
</reference>
<evidence type="ECO:0000313" key="3">
    <source>
        <dbReference type="Proteomes" id="UP000246145"/>
    </source>
</evidence>
<proteinExistence type="predicted"/>
<dbReference type="AlphaFoldDB" id="A0A2U1CN97"/>
<evidence type="ECO:0000259" key="1">
    <source>
        <dbReference type="Pfam" id="PF01575"/>
    </source>
</evidence>
<feature type="domain" description="MaoC-like" evidence="1">
    <location>
        <begin position="38"/>
        <end position="125"/>
    </location>
</feature>
<gene>
    <name evidence="2" type="ORF">C7440_1987</name>
</gene>
<comment type="caution">
    <text evidence="2">The sequence shown here is derived from an EMBL/GenBank/DDBJ whole genome shotgun (WGS) entry which is preliminary data.</text>
</comment>
<accession>A0A2U1CN97</accession>
<dbReference type="InterPro" id="IPR029069">
    <property type="entry name" value="HotDog_dom_sf"/>
</dbReference>
<dbReference type="InterPro" id="IPR002539">
    <property type="entry name" value="MaoC-like_dom"/>
</dbReference>
<dbReference type="Pfam" id="PF01575">
    <property type="entry name" value="MaoC_dehydratas"/>
    <property type="match status" value="1"/>
</dbReference>
<keyword evidence="3" id="KW-1185">Reference proteome</keyword>